<dbReference type="AlphaFoldDB" id="A0A841GU57"/>
<accession>A0A841GU57</accession>
<organism evidence="2 3">
    <name type="scientific">Longimicrobium terrae</name>
    <dbReference type="NCBI Taxonomy" id="1639882"/>
    <lineage>
        <taxon>Bacteria</taxon>
        <taxon>Pseudomonadati</taxon>
        <taxon>Gemmatimonadota</taxon>
        <taxon>Longimicrobiia</taxon>
        <taxon>Longimicrobiales</taxon>
        <taxon>Longimicrobiaceae</taxon>
        <taxon>Longimicrobium</taxon>
    </lineage>
</organism>
<evidence type="ECO:0000313" key="3">
    <source>
        <dbReference type="Proteomes" id="UP000582837"/>
    </source>
</evidence>
<name>A0A841GU57_9BACT</name>
<dbReference type="InterPro" id="IPR011042">
    <property type="entry name" value="6-blade_b-propeller_TolB-like"/>
</dbReference>
<gene>
    <name evidence="2" type="ORF">HNQ61_000044</name>
</gene>
<dbReference type="PROSITE" id="PS51257">
    <property type="entry name" value="PROKAR_LIPOPROTEIN"/>
    <property type="match status" value="1"/>
</dbReference>
<dbReference type="RefSeq" id="WP_170039331.1">
    <property type="nucleotide sequence ID" value="NZ_JABDTL010000002.1"/>
</dbReference>
<evidence type="ECO:0000256" key="1">
    <source>
        <dbReference type="SAM" id="SignalP"/>
    </source>
</evidence>
<proteinExistence type="predicted"/>
<dbReference type="SUPFAM" id="SSF101898">
    <property type="entry name" value="NHL repeat"/>
    <property type="match status" value="1"/>
</dbReference>
<sequence>MPVPRPRLRIAALAATSVLGCSPPAADAARALATWDQAVSVSRPFALQENEDVVTVSPSVQFDGRGGFLVADGPEGQVRRYGARGELLWKAGARGGGPGEFSNVQNVVRLRSGEVFAADFHGRFTVFDSVGRRVVRTIRSPLSFVEDVQSLSDSTILISGILNGDNSSPRLHVWNVDRDRIVRSFFAPFRQARNPVAATIAGWTKASVRGDTIAAIFALSDSVYLFTTAGTPVRTLALPSPRFRRVGRDVPENGDDPRTRARWLASFDYVADVFWMHDGDLLVPYQSIVPDGAYTREWHLLRLGRSGEQKLEMRSVPRLLAVDSHSDRLYFVAPGAEAENEWVLASLR</sequence>
<feature type="chain" id="PRO_5032372364" description="6-bladed beta-propeller" evidence="1">
    <location>
        <begin position="29"/>
        <end position="348"/>
    </location>
</feature>
<dbReference type="Proteomes" id="UP000582837">
    <property type="component" value="Unassembled WGS sequence"/>
</dbReference>
<comment type="caution">
    <text evidence="2">The sequence shown here is derived from an EMBL/GenBank/DDBJ whole genome shotgun (WGS) entry which is preliminary data.</text>
</comment>
<evidence type="ECO:0008006" key="4">
    <source>
        <dbReference type="Google" id="ProtNLM"/>
    </source>
</evidence>
<reference evidence="2 3" key="1">
    <citation type="submission" date="2020-08" db="EMBL/GenBank/DDBJ databases">
        <title>Genomic Encyclopedia of Type Strains, Phase IV (KMG-IV): sequencing the most valuable type-strain genomes for metagenomic binning, comparative biology and taxonomic classification.</title>
        <authorList>
            <person name="Goeker M."/>
        </authorList>
    </citation>
    <scope>NUCLEOTIDE SEQUENCE [LARGE SCALE GENOMIC DNA]</scope>
    <source>
        <strain evidence="2 3">DSM 29007</strain>
    </source>
</reference>
<dbReference type="EMBL" id="JACHIA010000001">
    <property type="protein sequence ID" value="MBB6068433.1"/>
    <property type="molecule type" value="Genomic_DNA"/>
</dbReference>
<keyword evidence="1" id="KW-0732">Signal</keyword>
<keyword evidence="3" id="KW-1185">Reference proteome</keyword>
<feature type="signal peptide" evidence="1">
    <location>
        <begin position="1"/>
        <end position="28"/>
    </location>
</feature>
<evidence type="ECO:0000313" key="2">
    <source>
        <dbReference type="EMBL" id="MBB6068433.1"/>
    </source>
</evidence>
<dbReference type="Gene3D" id="2.120.10.30">
    <property type="entry name" value="TolB, C-terminal domain"/>
    <property type="match status" value="1"/>
</dbReference>
<protein>
    <recommendedName>
        <fullName evidence="4">6-bladed beta-propeller</fullName>
    </recommendedName>
</protein>